<reference evidence="2" key="1">
    <citation type="submission" date="2020-02" db="EMBL/GenBank/DDBJ databases">
        <authorList>
            <person name="Meier V. D."/>
        </authorList>
    </citation>
    <scope>NUCLEOTIDE SEQUENCE</scope>
    <source>
        <strain evidence="2">AVDCRST_MAG52</strain>
    </source>
</reference>
<feature type="region of interest" description="Disordered" evidence="1">
    <location>
        <begin position="1"/>
        <end position="52"/>
    </location>
</feature>
<dbReference type="EMBL" id="CADCTN010000068">
    <property type="protein sequence ID" value="CAA9230407.1"/>
    <property type="molecule type" value="Genomic_DNA"/>
</dbReference>
<feature type="non-terminal residue" evidence="2">
    <location>
        <position position="1"/>
    </location>
</feature>
<name>A0A6J4HQE5_9ACTN</name>
<organism evidence="2">
    <name type="scientific">uncultured Blastococcus sp</name>
    <dbReference type="NCBI Taxonomy" id="217144"/>
    <lineage>
        <taxon>Bacteria</taxon>
        <taxon>Bacillati</taxon>
        <taxon>Actinomycetota</taxon>
        <taxon>Actinomycetes</taxon>
        <taxon>Geodermatophilales</taxon>
        <taxon>Geodermatophilaceae</taxon>
        <taxon>Blastococcus</taxon>
        <taxon>environmental samples</taxon>
    </lineage>
</organism>
<accession>A0A6J4HQE5</accession>
<gene>
    <name evidence="2" type="ORF">AVDCRST_MAG52-982</name>
</gene>
<evidence type="ECO:0000313" key="2">
    <source>
        <dbReference type="EMBL" id="CAA9230407.1"/>
    </source>
</evidence>
<protein>
    <submittedName>
        <fullName evidence="2">Uncharacterized protein</fullName>
    </submittedName>
</protein>
<proteinExistence type="predicted"/>
<sequence length="79" mass="8210">GFPSCSARRMGHPAAPGRRTGPRPDKRPALPAGFRGDRQRGAGHRGPAVSAGQCRAAARACGVARDDQPDALDAPVERL</sequence>
<evidence type="ECO:0000256" key="1">
    <source>
        <dbReference type="SAM" id="MobiDB-lite"/>
    </source>
</evidence>
<feature type="non-terminal residue" evidence="2">
    <location>
        <position position="79"/>
    </location>
</feature>
<dbReference type="AlphaFoldDB" id="A0A6J4HQE5"/>